<evidence type="ECO:0000313" key="1">
    <source>
        <dbReference type="EMBL" id="PJZ76304.1"/>
    </source>
</evidence>
<dbReference type="Proteomes" id="UP000231843">
    <property type="component" value="Unassembled WGS sequence"/>
</dbReference>
<dbReference type="EMBL" id="NPEA01000007">
    <property type="protein sequence ID" value="PJZ76304.1"/>
    <property type="molecule type" value="Genomic_DNA"/>
</dbReference>
<sequence length="157" mass="17891">MSPDIKISRGSSLVVWELTELVAIKQASKGNTIFLCIFIISSYNYIASMFGNDQGLTTLATLSLVRGGRERRELLLCKRHDCSQCAEGQVRGEASRSAASELIVMRRWALYTTFEFKIFACNLKQTLFHFDLEIDYLYKALYLALSKIYLNRIAYGH</sequence>
<proteinExistence type="predicted"/>
<name>A0A2M9ZW71_9LEPT</name>
<accession>A0A2M9ZW71</accession>
<reference evidence="1 2" key="1">
    <citation type="submission" date="2017-07" db="EMBL/GenBank/DDBJ databases">
        <title>Leptospira spp. isolated from tropical soils.</title>
        <authorList>
            <person name="Thibeaux R."/>
            <person name="Iraola G."/>
            <person name="Ferres I."/>
            <person name="Bierque E."/>
            <person name="Girault D."/>
            <person name="Soupe-Gilbert M.-E."/>
            <person name="Picardeau M."/>
            <person name="Goarant C."/>
        </authorList>
    </citation>
    <scope>NUCLEOTIDE SEQUENCE [LARGE SCALE GENOMIC DNA]</scope>
    <source>
        <strain evidence="1 2">ES4-C-A1</strain>
    </source>
</reference>
<gene>
    <name evidence="1" type="ORF">CH365_12990</name>
</gene>
<keyword evidence="2" id="KW-1185">Reference proteome</keyword>
<organism evidence="1 2">
    <name type="scientific">Leptospira neocaledonica</name>
    <dbReference type="NCBI Taxonomy" id="2023192"/>
    <lineage>
        <taxon>Bacteria</taxon>
        <taxon>Pseudomonadati</taxon>
        <taxon>Spirochaetota</taxon>
        <taxon>Spirochaetia</taxon>
        <taxon>Leptospirales</taxon>
        <taxon>Leptospiraceae</taxon>
        <taxon>Leptospira</taxon>
    </lineage>
</organism>
<comment type="caution">
    <text evidence="1">The sequence shown here is derived from an EMBL/GenBank/DDBJ whole genome shotgun (WGS) entry which is preliminary data.</text>
</comment>
<protein>
    <submittedName>
        <fullName evidence="1">Uncharacterized protein</fullName>
    </submittedName>
</protein>
<dbReference type="AlphaFoldDB" id="A0A2M9ZW71"/>
<evidence type="ECO:0000313" key="2">
    <source>
        <dbReference type="Proteomes" id="UP000231843"/>
    </source>
</evidence>